<organism evidence="5 6">
    <name type="scientific">Oesophagostomum dentatum</name>
    <name type="common">Nodular worm</name>
    <dbReference type="NCBI Taxonomy" id="61180"/>
    <lineage>
        <taxon>Eukaryota</taxon>
        <taxon>Metazoa</taxon>
        <taxon>Ecdysozoa</taxon>
        <taxon>Nematoda</taxon>
        <taxon>Chromadorea</taxon>
        <taxon>Rhabditida</taxon>
        <taxon>Rhabditina</taxon>
        <taxon>Rhabditomorpha</taxon>
        <taxon>Strongyloidea</taxon>
        <taxon>Strongylidae</taxon>
        <taxon>Oesophagostomum</taxon>
    </lineage>
</organism>
<dbReference type="Gene3D" id="3.40.630.10">
    <property type="entry name" value="Zn peptidases"/>
    <property type="match status" value="1"/>
</dbReference>
<comment type="cofactor">
    <cofactor evidence="1">
        <name>Zn(2+)</name>
        <dbReference type="ChEBI" id="CHEBI:29105"/>
    </cofactor>
</comment>
<comment type="subcellular location">
    <subcellularLocation>
        <location evidence="2">Endoplasmic reticulum</location>
    </subcellularLocation>
</comment>
<dbReference type="OrthoDB" id="5831188at2759"/>
<accession>A0A0B1RYN6</accession>
<reference evidence="5 6" key="1">
    <citation type="submission" date="2014-03" db="EMBL/GenBank/DDBJ databases">
        <title>Draft genome of the hookworm Oesophagostomum dentatum.</title>
        <authorList>
            <person name="Mitreva M."/>
        </authorList>
    </citation>
    <scope>NUCLEOTIDE SEQUENCE [LARGE SCALE GENOMIC DNA]</scope>
    <source>
        <strain evidence="5 6">OD-Hann</strain>
    </source>
</reference>
<evidence type="ECO:0000256" key="2">
    <source>
        <dbReference type="ARBA" id="ARBA00004240"/>
    </source>
</evidence>
<dbReference type="PANTHER" id="PTHR12147:SF22">
    <property type="entry name" value="ENDOPLASMIC RETICULUM METALLOPEPTIDASE 1"/>
    <property type="match status" value="1"/>
</dbReference>
<dbReference type="GO" id="GO:0005783">
    <property type="term" value="C:endoplasmic reticulum"/>
    <property type="evidence" value="ECO:0007669"/>
    <property type="project" value="UniProtKB-SubCell"/>
</dbReference>
<keyword evidence="6" id="KW-1185">Reference proteome</keyword>
<evidence type="ECO:0000313" key="6">
    <source>
        <dbReference type="Proteomes" id="UP000053660"/>
    </source>
</evidence>
<dbReference type="EMBL" id="KN610056">
    <property type="protein sequence ID" value="KHJ78153.1"/>
    <property type="molecule type" value="Genomic_DNA"/>
</dbReference>
<dbReference type="InterPro" id="IPR045175">
    <property type="entry name" value="M28_fam"/>
</dbReference>
<dbReference type="Proteomes" id="UP000053660">
    <property type="component" value="Unassembled WGS sequence"/>
</dbReference>
<feature type="domain" description="Peptidase M28" evidence="4">
    <location>
        <begin position="38"/>
        <end position="146"/>
    </location>
</feature>
<dbReference type="Pfam" id="PF04389">
    <property type="entry name" value="Peptidase_M28"/>
    <property type="match status" value="1"/>
</dbReference>
<name>A0A0B1RYN6_OESDE</name>
<evidence type="ECO:0000256" key="1">
    <source>
        <dbReference type="ARBA" id="ARBA00001947"/>
    </source>
</evidence>
<feature type="non-terminal residue" evidence="5">
    <location>
        <position position="1"/>
    </location>
</feature>
<evidence type="ECO:0000259" key="4">
    <source>
        <dbReference type="Pfam" id="PF04389"/>
    </source>
</evidence>
<evidence type="ECO:0000313" key="5">
    <source>
        <dbReference type="EMBL" id="KHJ78153.1"/>
    </source>
</evidence>
<evidence type="ECO:0000256" key="3">
    <source>
        <dbReference type="ARBA" id="ARBA00022824"/>
    </source>
</evidence>
<dbReference type="PANTHER" id="PTHR12147">
    <property type="entry name" value="METALLOPEPTIDASE M28 FAMILY MEMBER"/>
    <property type="match status" value="1"/>
</dbReference>
<dbReference type="AlphaFoldDB" id="A0A0B1RYN6"/>
<keyword evidence="3" id="KW-0256">Endoplasmic reticulum</keyword>
<dbReference type="GO" id="GO:0006508">
    <property type="term" value="P:proteolysis"/>
    <property type="evidence" value="ECO:0007669"/>
    <property type="project" value="InterPro"/>
</dbReference>
<dbReference type="GO" id="GO:0008235">
    <property type="term" value="F:metalloexopeptidase activity"/>
    <property type="evidence" value="ECO:0007669"/>
    <property type="project" value="InterPro"/>
</dbReference>
<sequence>LLIFCNYVNSSSELQRPSGCFDLRFLSSFTLCYHKITNIIVRVGPASGPTDQSLLLNSHYDSMPDTPGATDDAVACAVMMDILNVLSQSEEPLQNDLVFLFNAAEENFLQGAHGFIENHPWRHTIRAFINLEGTGAGGREILFQVIFCFLSSLYLYLQEKKFGAV</sequence>
<dbReference type="SUPFAM" id="SSF53187">
    <property type="entry name" value="Zn-dependent exopeptidases"/>
    <property type="match status" value="1"/>
</dbReference>
<protein>
    <submittedName>
        <fullName evidence="5">Peptidase, M28 family</fullName>
    </submittedName>
</protein>
<proteinExistence type="predicted"/>
<dbReference type="InterPro" id="IPR007484">
    <property type="entry name" value="Peptidase_M28"/>
</dbReference>
<gene>
    <name evidence="5" type="ORF">OESDEN_22227</name>
</gene>